<protein>
    <submittedName>
        <fullName evidence="2">Uncharacterized protein</fullName>
    </submittedName>
</protein>
<evidence type="ECO:0000313" key="2">
    <source>
        <dbReference type="EMBL" id="MEQ2171830.1"/>
    </source>
</evidence>
<comment type="caution">
    <text evidence="2">The sequence shown here is derived from an EMBL/GenBank/DDBJ whole genome shotgun (WGS) entry which is preliminary data.</text>
</comment>
<sequence>MKSVSLGKKTNTSTSNHSDLQYFSGSIRKCLSPSRPPGDHRLISMFPVDSREVFRHATEARSESQIQISSIIGRREKVISDQGFKGTLIRLSSAFAGCDS</sequence>
<gene>
    <name evidence="2" type="ORF">GOODEAATRI_014612</name>
</gene>
<feature type="compositionally biased region" description="Polar residues" evidence="1">
    <location>
        <begin position="8"/>
        <end position="20"/>
    </location>
</feature>
<accession>A0ABV0NK99</accession>
<evidence type="ECO:0000313" key="3">
    <source>
        <dbReference type="Proteomes" id="UP001476798"/>
    </source>
</evidence>
<dbReference type="Proteomes" id="UP001476798">
    <property type="component" value="Unassembled WGS sequence"/>
</dbReference>
<evidence type="ECO:0000256" key="1">
    <source>
        <dbReference type="SAM" id="MobiDB-lite"/>
    </source>
</evidence>
<organism evidence="2 3">
    <name type="scientific">Goodea atripinnis</name>
    <dbReference type="NCBI Taxonomy" id="208336"/>
    <lineage>
        <taxon>Eukaryota</taxon>
        <taxon>Metazoa</taxon>
        <taxon>Chordata</taxon>
        <taxon>Craniata</taxon>
        <taxon>Vertebrata</taxon>
        <taxon>Euteleostomi</taxon>
        <taxon>Actinopterygii</taxon>
        <taxon>Neopterygii</taxon>
        <taxon>Teleostei</taxon>
        <taxon>Neoteleostei</taxon>
        <taxon>Acanthomorphata</taxon>
        <taxon>Ovalentaria</taxon>
        <taxon>Atherinomorphae</taxon>
        <taxon>Cyprinodontiformes</taxon>
        <taxon>Goodeidae</taxon>
        <taxon>Goodea</taxon>
    </lineage>
</organism>
<proteinExistence type="predicted"/>
<keyword evidence="3" id="KW-1185">Reference proteome</keyword>
<feature type="region of interest" description="Disordered" evidence="1">
    <location>
        <begin position="1"/>
        <end position="20"/>
    </location>
</feature>
<reference evidence="2 3" key="1">
    <citation type="submission" date="2021-06" db="EMBL/GenBank/DDBJ databases">
        <authorList>
            <person name="Palmer J.M."/>
        </authorList>
    </citation>
    <scope>NUCLEOTIDE SEQUENCE [LARGE SCALE GENOMIC DNA]</scope>
    <source>
        <strain evidence="2 3">GA_2019</strain>
        <tissue evidence="2">Muscle</tissue>
    </source>
</reference>
<name>A0ABV0NK99_9TELE</name>
<dbReference type="EMBL" id="JAHRIO010041020">
    <property type="protein sequence ID" value="MEQ2171830.1"/>
    <property type="molecule type" value="Genomic_DNA"/>
</dbReference>